<name>A0ABR9E7I3_9GAMM</name>
<dbReference type="InterPro" id="IPR007024">
    <property type="entry name" value="BLUF_domain"/>
</dbReference>
<dbReference type="Pfam" id="PF04940">
    <property type="entry name" value="BLUF"/>
    <property type="match status" value="1"/>
</dbReference>
<feature type="domain" description="BLUF" evidence="1">
    <location>
        <begin position="1"/>
        <end position="93"/>
    </location>
</feature>
<proteinExistence type="predicted"/>
<evidence type="ECO:0000259" key="1">
    <source>
        <dbReference type="PROSITE" id="PS50925"/>
    </source>
</evidence>
<evidence type="ECO:0000313" key="3">
    <source>
        <dbReference type="Proteomes" id="UP000615755"/>
    </source>
</evidence>
<reference evidence="2 3" key="1">
    <citation type="submission" date="2015-03" db="EMBL/GenBank/DDBJ databases">
        <title>Genome sequence of Pseudoalteromonas aurantia.</title>
        <authorList>
            <person name="Xie B.-B."/>
            <person name="Rong J.-C."/>
            <person name="Qin Q.-L."/>
            <person name="Zhang Y.-Z."/>
        </authorList>
    </citation>
    <scope>NUCLEOTIDE SEQUENCE [LARGE SCALE GENOMIC DNA]</scope>
    <source>
        <strain evidence="2 3">208</strain>
    </source>
</reference>
<comment type="caution">
    <text evidence="2">The sequence shown here is derived from an EMBL/GenBank/DDBJ whole genome shotgun (WGS) entry which is preliminary data.</text>
</comment>
<evidence type="ECO:0000313" key="2">
    <source>
        <dbReference type="EMBL" id="MBE0366957.1"/>
    </source>
</evidence>
<dbReference type="EMBL" id="AQGV01000011">
    <property type="protein sequence ID" value="MBE0366957.1"/>
    <property type="molecule type" value="Genomic_DNA"/>
</dbReference>
<dbReference type="PROSITE" id="PS50925">
    <property type="entry name" value="BLUF"/>
    <property type="match status" value="1"/>
</dbReference>
<dbReference type="SUPFAM" id="SSF54975">
    <property type="entry name" value="Acylphosphatase/BLUF domain-like"/>
    <property type="match status" value="1"/>
</dbReference>
<dbReference type="Gene3D" id="3.30.70.100">
    <property type="match status" value="1"/>
</dbReference>
<keyword evidence="3" id="KW-1185">Reference proteome</keyword>
<dbReference type="Proteomes" id="UP000615755">
    <property type="component" value="Unassembled WGS sequence"/>
</dbReference>
<gene>
    <name evidence="2" type="ORF">PAUR_a0231</name>
</gene>
<organism evidence="2 3">
    <name type="scientific">Pseudoalteromonas aurantia 208</name>
    <dbReference type="NCBI Taxonomy" id="1314867"/>
    <lineage>
        <taxon>Bacteria</taxon>
        <taxon>Pseudomonadati</taxon>
        <taxon>Pseudomonadota</taxon>
        <taxon>Gammaproteobacteria</taxon>
        <taxon>Alteromonadales</taxon>
        <taxon>Pseudoalteromonadaceae</taxon>
        <taxon>Pseudoalteromonas</taxon>
    </lineage>
</organism>
<protein>
    <recommendedName>
        <fullName evidence="1">BLUF domain-containing protein</fullName>
    </recommendedName>
</protein>
<sequence length="140" mass="16578">MVELIYISRAQKRFNEQQLAELLAVSRRNNTRNKITGLLLYDGFGSFIQVLEGTENDVKKLFDHIKNDNRHTNINRIGYQPIAQRSFGQWKMGFKLLSNESARELEGFSQFMQAKHTYEHLSNEQNFAIKMLRYFRDNQE</sequence>
<dbReference type="RefSeq" id="WP_192506434.1">
    <property type="nucleotide sequence ID" value="NZ_AQGV01000011.1"/>
</dbReference>
<dbReference type="InterPro" id="IPR036046">
    <property type="entry name" value="Acylphosphatase-like_dom_sf"/>
</dbReference>
<dbReference type="SMART" id="SM01034">
    <property type="entry name" value="BLUF"/>
    <property type="match status" value="1"/>
</dbReference>
<accession>A0ABR9E7I3</accession>